<dbReference type="Pfam" id="PF00672">
    <property type="entry name" value="HAMP"/>
    <property type="match status" value="1"/>
</dbReference>
<dbReference type="GO" id="GO:0007165">
    <property type="term" value="P:signal transduction"/>
    <property type="evidence" value="ECO:0007669"/>
    <property type="project" value="UniProtKB-KW"/>
</dbReference>
<keyword evidence="4" id="KW-0175">Coiled coil</keyword>
<dbReference type="SMART" id="SM00283">
    <property type="entry name" value="MA"/>
    <property type="match status" value="1"/>
</dbReference>
<dbReference type="GO" id="GO:0019825">
    <property type="term" value="F:oxygen binding"/>
    <property type="evidence" value="ECO:0007669"/>
    <property type="project" value="InterPro"/>
</dbReference>
<dbReference type="Gene3D" id="1.10.287.950">
    <property type="entry name" value="Methyl-accepting chemotaxis protein"/>
    <property type="match status" value="1"/>
</dbReference>
<feature type="compositionally biased region" description="Polar residues" evidence="5">
    <location>
        <begin position="13"/>
        <end position="25"/>
    </location>
</feature>
<dbReference type="CDD" id="cd06225">
    <property type="entry name" value="HAMP"/>
    <property type="match status" value="1"/>
</dbReference>
<evidence type="ECO:0000259" key="7">
    <source>
        <dbReference type="PROSITE" id="PS50885"/>
    </source>
</evidence>
<feature type="coiled-coil region" evidence="4">
    <location>
        <begin position="227"/>
        <end position="254"/>
    </location>
</feature>
<dbReference type="SUPFAM" id="SSF46458">
    <property type="entry name" value="Globin-like"/>
    <property type="match status" value="1"/>
</dbReference>
<dbReference type="CDD" id="cd01068">
    <property type="entry name" value="globin_sensor"/>
    <property type="match status" value="1"/>
</dbReference>
<evidence type="ECO:0000259" key="6">
    <source>
        <dbReference type="PROSITE" id="PS50111"/>
    </source>
</evidence>
<dbReference type="SUPFAM" id="SSF58104">
    <property type="entry name" value="Methyl-accepting chemotaxis protein (MCP) signaling domain"/>
    <property type="match status" value="1"/>
</dbReference>
<dbReference type="AlphaFoldDB" id="A0A1S7LGH4"/>
<dbReference type="PANTHER" id="PTHR32089:SF112">
    <property type="entry name" value="LYSOZYME-LIKE PROTEIN-RELATED"/>
    <property type="match status" value="1"/>
</dbReference>
<sequence length="527" mass="58018">MRRVRSMDAMPHNAQQSNSTVKPNFTPESIERMKRFVGFSDKDAQALRKLRGLAEKHAEEIVDAFYARISEFGVLNQVISDAGSSVERLKKTQQVYLVQLFDGEYGMDYFMRRWRIGLMHNRIGLEPSWYLGGYSLYRQLLMPILMKEMGGKPKRFMRSVNALDKILAMDSELAMGSYIDCVMADLKSVNVSKSEIEEQVNRYSHFIDLVASGNLSQRLDVEGEDDLAQLGRNLNTMTERLASMTAEIREASGAMEQTLAQVQKAVADQSSGAAQQAAAVNETTSTLVEIRTTSEQTLEKASDLGRTAERTRQAGDRGLEMVEENISGMQSIRSRVEAIATTILALSKQTQQIGEITGVVAGLAQHSKMLALNASIEAAKAGDSGKGFAVVAAEVKDLAEQSEESTAQVQKILTEIQHATDRAVMATEEGTKDVDQGVELMGRTGEVVRELKEVIHQSVLSSQQIVAAVRQEAVGVDQVSTAMNEINQVTSQFVEATQKTSDASEDMRQLAEGLQATVARFKTHNSF</sequence>
<dbReference type="GO" id="GO:0016020">
    <property type="term" value="C:membrane"/>
    <property type="evidence" value="ECO:0007669"/>
    <property type="project" value="InterPro"/>
</dbReference>
<evidence type="ECO:0000313" key="8">
    <source>
        <dbReference type="EMBL" id="CRH05194.1"/>
    </source>
</evidence>
<comment type="similarity">
    <text evidence="2">Belongs to the methyl-accepting chemotaxis (MCP) protein family.</text>
</comment>
<dbReference type="InterPro" id="IPR004089">
    <property type="entry name" value="MCPsignal_dom"/>
</dbReference>
<dbReference type="InterPro" id="IPR012292">
    <property type="entry name" value="Globin/Proto"/>
</dbReference>
<proteinExistence type="inferred from homology"/>
<reference evidence="8" key="1">
    <citation type="submission" date="2015-04" db="EMBL/GenBank/DDBJ databases">
        <authorList>
            <person name="Syromyatnikov M.Y."/>
            <person name="Popov V.N."/>
        </authorList>
    </citation>
    <scope>NUCLEOTIDE SEQUENCE</scope>
    <source>
        <strain evidence="8">MO-1</strain>
    </source>
</reference>
<dbReference type="PANTHER" id="PTHR32089">
    <property type="entry name" value="METHYL-ACCEPTING CHEMOTAXIS PROTEIN MCPB"/>
    <property type="match status" value="1"/>
</dbReference>
<dbReference type="Gene3D" id="1.10.490.10">
    <property type="entry name" value="Globins"/>
    <property type="match status" value="1"/>
</dbReference>
<dbReference type="PROSITE" id="PS50111">
    <property type="entry name" value="CHEMOTAXIS_TRANSDUC_2"/>
    <property type="match status" value="1"/>
</dbReference>
<dbReference type="InterPro" id="IPR039379">
    <property type="entry name" value="Protoglobin_sensor_dom"/>
</dbReference>
<dbReference type="EMBL" id="LO017727">
    <property type="protein sequence ID" value="CRH05194.1"/>
    <property type="molecule type" value="Genomic_DNA"/>
</dbReference>
<accession>A0A1S7LGH4</accession>
<dbReference type="InterPro" id="IPR003660">
    <property type="entry name" value="HAMP_dom"/>
</dbReference>
<protein>
    <submittedName>
        <fullName evidence="8">Putative methyl-accepting chemotaxis sensory transducer</fullName>
    </submittedName>
</protein>
<gene>
    <name evidence="8" type="ORF">MAGMO_0996</name>
</gene>
<organism evidence="8">
    <name type="scientific">Magnetococcus massalia (strain MO-1)</name>
    <dbReference type="NCBI Taxonomy" id="451514"/>
    <lineage>
        <taxon>Bacteria</taxon>
        <taxon>Pseudomonadati</taxon>
        <taxon>Pseudomonadota</taxon>
        <taxon>Magnetococcia</taxon>
        <taxon>Magnetococcales</taxon>
        <taxon>Magnetococcaceae</taxon>
        <taxon>Magnetococcus</taxon>
    </lineage>
</organism>
<evidence type="ECO:0000256" key="4">
    <source>
        <dbReference type="SAM" id="Coils"/>
    </source>
</evidence>
<feature type="domain" description="Methyl-accepting transducer" evidence="6">
    <location>
        <begin position="251"/>
        <end position="487"/>
    </location>
</feature>
<dbReference type="InterPro" id="IPR044398">
    <property type="entry name" value="Globin-sensor_dom"/>
</dbReference>
<feature type="domain" description="HAMP" evidence="7">
    <location>
        <begin position="194"/>
        <end position="246"/>
    </location>
</feature>
<feature type="region of interest" description="Disordered" evidence="5">
    <location>
        <begin position="1"/>
        <end position="25"/>
    </location>
</feature>
<keyword evidence="1 3" id="KW-0807">Transducer</keyword>
<dbReference type="InterPro" id="IPR009050">
    <property type="entry name" value="Globin-like_sf"/>
</dbReference>
<evidence type="ECO:0000256" key="2">
    <source>
        <dbReference type="ARBA" id="ARBA00029447"/>
    </source>
</evidence>
<evidence type="ECO:0000256" key="1">
    <source>
        <dbReference type="ARBA" id="ARBA00023224"/>
    </source>
</evidence>
<name>A0A1S7LGH4_MAGMO</name>
<dbReference type="Pfam" id="PF00015">
    <property type="entry name" value="MCPsignal"/>
    <property type="match status" value="1"/>
</dbReference>
<evidence type="ECO:0000256" key="5">
    <source>
        <dbReference type="SAM" id="MobiDB-lite"/>
    </source>
</evidence>
<dbReference type="Pfam" id="PF11563">
    <property type="entry name" value="Protoglobin"/>
    <property type="match status" value="1"/>
</dbReference>
<evidence type="ECO:0000256" key="3">
    <source>
        <dbReference type="PROSITE-ProRule" id="PRU00284"/>
    </source>
</evidence>
<dbReference type="PROSITE" id="PS50885">
    <property type="entry name" value="HAMP"/>
    <property type="match status" value="1"/>
</dbReference>
<dbReference type="GO" id="GO:0020037">
    <property type="term" value="F:heme binding"/>
    <property type="evidence" value="ECO:0007669"/>
    <property type="project" value="InterPro"/>
</dbReference>
<dbReference type="SMART" id="SM00304">
    <property type="entry name" value="HAMP"/>
    <property type="match status" value="1"/>
</dbReference>